<evidence type="ECO:0000313" key="4">
    <source>
        <dbReference type="Proteomes" id="UP000233551"/>
    </source>
</evidence>
<dbReference type="EMBL" id="MTKT01001932">
    <property type="protein sequence ID" value="OWM83469.1"/>
    <property type="molecule type" value="Genomic_DNA"/>
</dbReference>
<accession>A0A218XFK5</accession>
<reference evidence="1" key="2">
    <citation type="submission" date="2017-06" db="EMBL/GenBank/DDBJ databases">
        <title>The pomegranate genome and the genomics of punicalagin biosynthesis.</title>
        <authorList>
            <person name="Xu C."/>
        </authorList>
    </citation>
    <scope>NUCLEOTIDE SEQUENCE [LARGE SCALE GENOMIC DNA]</scope>
    <source>
        <tissue evidence="1">Fresh leaf</tissue>
    </source>
</reference>
<sequence>MLRSWEGSTSPPLWGGLFSLPHEAGSSSPRGQGVGEIGESFPFAWQANVTPSPHKVGAYEVFVRVVQIGVESWSLSSASGSDR</sequence>
<name>A0A218XFK5_PUNGR</name>
<dbReference type="Proteomes" id="UP000233551">
    <property type="component" value="Unassembled WGS sequence"/>
</dbReference>
<reference evidence="2 4" key="3">
    <citation type="submission" date="2017-11" db="EMBL/GenBank/DDBJ databases">
        <title>De-novo sequencing of pomegranate (Punica granatum L.) genome.</title>
        <authorList>
            <person name="Akparov Z."/>
            <person name="Amiraslanov A."/>
            <person name="Hajiyeva S."/>
            <person name="Abbasov M."/>
            <person name="Kaur K."/>
            <person name="Hamwieh A."/>
            <person name="Solovyev V."/>
            <person name="Salamov A."/>
            <person name="Braich B."/>
            <person name="Kosarev P."/>
            <person name="Mahmoud A."/>
            <person name="Hajiyev E."/>
            <person name="Babayeva S."/>
            <person name="Izzatullayeva V."/>
            <person name="Mammadov A."/>
            <person name="Mammadov A."/>
            <person name="Sharifova S."/>
            <person name="Ojaghi J."/>
            <person name="Eynullazada K."/>
            <person name="Bayramov B."/>
            <person name="Abdulazimova A."/>
            <person name="Shahmuradov I."/>
        </authorList>
    </citation>
    <scope>NUCLEOTIDE SEQUENCE [LARGE SCALE GENOMIC DNA]</scope>
    <source>
        <strain evidence="2">AG2017</strain>
        <strain evidence="4">cv. AG2017</strain>
        <tissue evidence="2">Leaf</tissue>
    </source>
</reference>
<keyword evidence="4" id="KW-1185">Reference proteome</keyword>
<reference evidence="3" key="1">
    <citation type="journal article" date="2017" name="Plant J.">
        <title>The pomegranate (Punica granatum L.) genome and the genomics of punicalagin biosynthesis.</title>
        <authorList>
            <person name="Qin G."/>
            <person name="Xu C."/>
            <person name="Ming R."/>
            <person name="Tang H."/>
            <person name="Guyot R."/>
            <person name="Kramer E.M."/>
            <person name="Hu Y."/>
            <person name="Yi X."/>
            <person name="Qi Y."/>
            <person name="Xu X."/>
            <person name="Gao Z."/>
            <person name="Pan H."/>
            <person name="Jian J."/>
            <person name="Tian Y."/>
            <person name="Yue Z."/>
            <person name="Xu Y."/>
        </authorList>
    </citation>
    <scope>NUCLEOTIDE SEQUENCE [LARGE SCALE GENOMIC DNA]</scope>
    <source>
        <strain evidence="3">cv. Dabenzi</strain>
    </source>
</reference>
<dbReference type="Proteomes" id="UP000197138">
    <property type="component" value="Unassembled WGS sequence"/>
</dbReference>
<dbReference type="AlphaFoldDB" id="A0A218XFK5"/>
<evidence type="ECO:0000313" key="3">
    <source>
        <dbReference type="Proteomes" id="UP000197138"/>
    </source>
</evidence>
<gene>
    <name evidence="1" type="ORF">CDL15_Pgr012950</name>
    <name evidence="2" type="ORF">CRG98_007303</name>
</gene>
<evidence type="ECO:0000313" key="2">
    <source>
        <dbReference type="EMBL" id="PKI72323.1"/>
    </source>
</evidence>
<comment type="caution">
    <text evidence="1">The sequence shown here is derived from an EMBL/GenBank/DDBJ whole genome shotgun (WGS) entry which is preliminary data.</text>
</comment>
<protein>
    <submittedName>
        <fullName evidence="1">Uncharacterized protein</fullName>
    </submittedName>
</protein>
<evidence type="ECO:0000313" key="1">
    <source>
        <dbReference type="EMBL" id="OWM83469.1"/>
    </source>
</evidence>
<dbReference type="EMBL" id="PGOL01000329">
    <property type="protein sequence ID" value="PKI72323.1"/>
    <property type="molecule type" value="Genomic_DNA"/>
</dbReference>
<organism evidence="1 3">
    <name type="scientific">Punica granatum</name>
    <name type="common">Pomegranate</name>
    <dbReference type="NCBI Taxonomy" id="22663"/>
    <lineage>
        <taxon>Eukaryota</taxon>
        <taxon>Viridiplantae</taxon>
        <taxon>Streptophyta</taxon>
        <taxon>Embryophyta</taxon>
        <taxon>Tracheophyta</taxon>
        <taxon>Spermatophyta</taxon>
        <taxon>Magnoliopsida</taxon>
        <taxon>eudicotyledons</taxon>
        <taxon>Gunneridae</taxon>
        <taxon>Pentapetalae</taxon>
        <taxon>rosids</taxon>
        <taxon>malvids</taxon>
        <taxon>Myrtales</taxon>
        <taxon>Lythraceae</taxon>
        <taxon>Punica</taxon>
    </lineage>
</organism>
<proteinExistence type="predicted"/>